<keyword evidence="6" id="KW-0067">ATP-binding</keyword>
<evidence type="ECO:0000313" key="12">
    <source>
        <dbReference type="Proteomes" id="UP000245207"/>
    </source>
</evidence>
<evidence type="ECO:0000259" key="9">
    <source>
        <dbReference type="Pfam" id="PF23559"/>
    </source>
</evidence>
<dbReference type="Gene3D" id="1.20.5.4130">
    <property type="match status" value="1"/>
</dbReference>
<dbReference type="PANTHER" id="PTHR36766:SF61">
    <property type="entry name" value="NB-ARC DOMAIN DISEASE RESISTANCE PROTEIN"/>
    <property type="match status" value="1"/>
</dbReference>
<feature type="domain" description="NB-ARC" evidence="7">
    <location>
        <begin position="176"/>
        <end position="344"/>
    </location>
</feature>
<keyword evidence="5" id="KW-0611">Plant defense</keyword>
<feature type="domain" description="Disease resistance protein winged helix" evidence="9">
    <location>
        <begin position="431"/>
        <end position="499"/>
    </location>
</feature>
<dbReference type="SUPFAM" id="SSF52058">
    <property type="entry name" value="L domain-like"/>
    <property type="match status" value="1"/>
</dbReference>
<evidence type="ECO:0000259" key="7">
    <source>
        <dbReference type="Pfam" id="PF00931"/>
    </source>
</evidence>
<keyword evidence="12" id="KW-1185">Reference proteome</keyword>
<dbReference type="AlphaFoldDB" id="A0A2U1PIW0"/>
<dbReference type="Gene3D" id="3.80.10.10">
    <property type="entry name" value="Ribonuclease Inhibitor"/>
    <property type="match status" value="4"/>
</dbReference>
<dbReference type="Pfam" id="PF00931">
    <property type="entry name" value="NB-ARC"/>
    <property type="match status" value="1"/>
</dbReference>
<dbReference type="Gene3D" id="3.40.50.300">
    <property type="entry name" value="P-loop containing nucleotide triphosphate hydrolases"/>
    <property type="match status" value="1"/>
</dbReference>
<dbReference type="Pfam" id="PF25019">
    <property type="entry name" value="LRR_R13L1-DRL21"/>
    <property type="match status" value="1"/>
</dbReference>
<evidence type="ECO:0000259" key="8">
    <source>
        <dbReference type="Pfam" id="PF18052"/>
    </source>
</evidence>
<keyword evidence="4" id="KW-0547">Nucleotide-binding</keyword>
<dbReference type="InterPro" id="IPR002182">
    <property type="entry name" value="NB-ARC"/>
</dbReference>
<dbReference type="PANTHER" id="PTHR36766">
    <property type="entry name" value="PLANT BROAD-SPECTRUM MILDEW RESISTANCE PROTEIN RPW8"/>
    <property type="match status" value="1"/>
</dbReference>
<dbReference type="Pfam" id="PF18052">
    <property type="entry name" value="Rx_N"/>
    <property type="match status" value="1"/>
</dbReference>
<dbReference type="Pfam" id="PF23559">
    <property type="entry name" value="WHD_DRP"/>
    <property type="match status" value="1"/>
</dbReference>
<dbReference type="InterPro" id="IPR036388">
    <property type="entry name" value="WH-like_DNA-bd_sf"/>
</dbReference>
<keyword evidence="2" id="KW-0433">Leucine-rich repeat</keyword>
<feature type="domain" description="R13L1/DRL21-like LRR repeat region" evidence="10">
    <location>
        <begin position="693"/>
        <end position="819"/>
    </location>
</feature>
<dbReference type="EMBL" id="PKPP01001100">
    <property type="protein sequence ID" value="PWA85679.1"/>
    <property type="molecule type" value="Genomic_DNA"/>
</dbReference>
<evidence type="ECO:0000313" key="11">
    <source>
        <dbReference type="EMBL" id="PWA85679.1"/>
    </source>
</evidence>
<organism evidence="11 12">
    <name type="scientific">Artemisia annua</name>
    <name type="common">Sweet wormwood</name>
    <dbReference type="NCBI Taxonomy" id="35608"/>
    <lineage>
        <taxon>Eukaryota</taxon>
        <taxon>Viridiplantae</taxon>
        <taxon>Streptophyta</taxon>
        <taxon>Embryophyta</taxon>
        <taxon>Tracheophyta</taxon>
        <taxon>Spermatophyta</taxon>
        <taxon>Magnoliopsida</taxon>
        <taxon>eudicotyledons</taxon>
        <taxon>Gunneridae</taxon>
        <taxon>Pentapetalae</taxon>
        <taxon>asterids</taxon>
        <taxon>campanulids</taxon>
        <taxon>Asterales</taxon>
        <taxon>Asteraceae</taxon>
        <taxon>Asteroideae</taxon>
        <taxon>Anthemideae</taxon>
        <taxon>Artemisiinae</taxon>
        <taxon>Artemisia</taxon>
    </lineage>
</organism>
<evidence type="ECO:0000256" key="4">
    <source>
        <dbReference type="ARBA" id="ARBA00022741"/>
    </source>
</evidence>
<comment type="caution">
    <text evidence="11">The sequence shown here is derived from an EMBL/GenBank/DDBJ whole genome shotgun (WGS) entry which is preliminary data.</text>
</comment>
<feature type="domain" description="Disease resistance N-terminal" evidence="8">
    <location>
        <begin position="6"/>
        <end position="97"/>
    </location>
</feature>
<dbReference type="GO" id="GO:0006952">
    <property type="term" value="P:defense response"/>
    <property type="evidence" value="ECO:0007669"/>
    <property type="project" value="UniProtKB-KW"/>
</dbReference>
<comment type="similarity">
    <text evidence="1">Belongs to the disease resistance NB-LRR family.</text>
</comment>
<keyword evidence="3" id="KW-0677">Repeat</keyword>
<reference evidence="11 12" key="1">
    <citation type="journal article" date="2018" name="Mol. Plant">
        <title>The genome of Artemisia annua provides insight into the evolution of Asteraceae family and artemisinin biosynthesis.</title>
        <authorList>
            <person name="Shen Q."/>
            <person name="Zhang L."/>
            <person name="Liao Z."/>
            <person name="Wang S."/>
            <person name="Yan T."/>
            <person name="Shi P."/>
            <person name="Liu M."/>
            <person name="Fu X."/>
            <person name="Pan Q."/>
            <person name="Wang Y."/>
            <person name="Lv Z."/>
            <person name="Lu X."/>
            <person name="Zhang F."/>
            <person name="Jiang W."/>
            <person name="Ma Y."/>
            <person name="Chen M."/>
            <person name="Hao X."/>
            <person name="Li L."/>
            <person name="Tang Y."/>
            <person name="Lv G."/>
            <person name="Zhou Y."/>
            <person name="Sun X."/>
            <person name="Brodelius P.E."/>
            <person name="Rose J.K.C."/>
            <person name="Tang K."/>
        </authorList>
    </citation>
    <scope>NUCLEOTIDE SEQUENCE [LARGE SCALE GENOMIC DNA]</scope>
    <source>
        <strain evidence="12">cv. Huhao1</strain>
        <tissue evidence="11">Leaf</tissue>
    </source>
</reference>
<accession>A0A2U1PIW0</accession>
<dbReference type="GO" id="GO:0051707">
    <property type="term" value="P:response to other organism"/>
    <property type="evidence" value="ECO:0007669"/>
    <property type="project" value="UniProtKB-ARBA"/>
</dbReference>
<dbReference type="InterPro" id="IPR032675">
    <property type="entry name" value="LRR_dom_sf"/>
</dbReference>
<evidence type="ECO:0000259" key="10">
    <source>
        <dbReference type="Pfam" id="PF25019"/>
    </source>
</evidence>
<dbReference type="InterPro" id="IPR058922">
    <property type="entry name" value="WHD_DRP"/>
</dbReference>
<dbReference type="STRING" id="35608.A0A2U1PIW0"/>
<protein>
    <submittedName>
        <fullName evidence="11">Disease resistance protein</fullName>
    </submittedName>
</protein>
<evidence type="ECO:0000256" key="6">
    <source>
        <dbReference type="ARBA" id="ARBA00022840"/>
    </source>
</evidence>
<evidence type="ECO:0000256" key="2">
    <source>
        <dbReference type="ARBA" id="ARBA00022614"/>
    </source>
</evidence>
<dbReference type="InterPro" id="IPR041118">
    <property type="entry name" value="Rx_N"/>
</dbReference>
<dbReference type="GO" id="GO:0005524">
    <property type="term" value="F:ATP binding"/>
    <property type="evidence" value="ECO:0007669"/>
    <property type="project" value="UniProtKB-KW"/>
</dbReference>
<dbReference type="OrthoDB" id="2973320at2759"/>
<dbReference type="SUPFAM" id="SSF52540">
    <property type="entry name" value="P-loop containing nucleoside triphosphate hydrolases"/>
    <property type="match status" value="1"/>
</dbReference>
<evidence type="ECO:0000256" key="3">
    <source>
        <dbReference type="ARBA" id="ARBA00022737"/>
    </source>
</evidence>
<dbReference type="InterPro" id="IPR027417">
    <property type="entry name" value="P-loop_NTPase"/>
</dbReference>
<dbReference type="Gene3D" id="1.10.10.10">
    <property type="entry name" value="Winged helix-like DNA-binding domain superfamily/Winged helix DNA-binding domain"/>
    <property type="match status" value="1"/>
</dbReference>
<dbReference type="InterPro" id="IPR056789">
    <property type="entry name" value="LRR_R13L1-DRL21"/>
</dbReference>
<dbReference type="FunFam" id="3.40.50.300:FF:001091">
    <property type="entry name" value="Probable disease resistance protein At1g61300"/>
    <property type="match status" value="1"/>
</dbReference>
<dbReference type="GO" id="GO:0043531">
    <property type="term" value="F:ADP binding"/>
    <property type="evidence" value="ECO:0007669"/>
    <property type="project" value="InterPro"/>
</dbReference>
<name>A0A2U1PIW0_ARTAN</name>
<dbReference type="SUPFAM" id="SSF52047">
    <property type="entry name" value="RNI-like"/>
    <property type="match status" value="1"/>
</dbReference>
<dbReference type="PRINTS" id="PR00364">
    <property type="entry name" value="DISEASERSIST"/>
</dbReference>
<gene>
    <name evidence="11" type="ORF">CTI12_AA145860</name>
</gene>
<proteinExistence type="inferred from homology"/>
<sequence>MAEIVVSAVVNVLLEKLLSGDLMKLARSEEIDSQLQKWKKSLQLIQDVLADAGQKHITQTSVESWLHDLQDLAYDMDDVLDDMAFEALRRELNQEPQTSSSSTSKLLNIIPTYYTPHNIMYGRKISSKLDEITSKLHDLVEEKNNLGLDVNVKVERTNRRLEETSLVDESKVLGREGDKEALLEKLLVDESKVSVVSIVGMGGIGKTTLAKVLYNDEKVKDHFELRAWVCVSEEFDVFNISKAVFQAVTGEIKDFASLDLLHVALKEKLSRKKFLVVLDDVWNEKHDKWELLQSPFVDGAPGSKIIVTTRKTKVASVMNSFEPYNLEVLSNETALSLFARCALDEPNFDNHHFKSVKKIAQGIVDKCDGLPLALVTLGRVLKTKRNKGDWEELLNSEIWNLHDASGVLPALKLSYYDLSPDLKQVFAYCSLFPKDHLFDKKKIVLLWMAQGFLSKSVESKSMESLGCHYFEELKSRSFFQHSVNDVSLYTMHDLMNDLAVSVAGEFNFMLDDKIDANGRTEVFEKLRHFSFVSQRNLVYRKFKELHRAKCLRTFLPVGFEDFLTQFCSMDNILVELMPQLKFLRVLSLTNGSIEEVPQSIGGLIHLRYLNFSRTSIKQIPEQVSDLYNLQSLFVRACRELSTLPVSFVKLKNLRHLDIGGTPMLKKMPLGLGGLTSLQTLSKVCIEGANGFKIDELKRLSELQGRLAIEGLDKVIDSTKATDASLIQKKGLDDLDLEWSDNFDDRNSTVEYEVLERLRPYCKLRKLKILFYGGLKFPSWVGDSSFDQLTELVLEGCRKCTHFPTLGQLSSLRKFSVKSMHEVKTVGPFKDNIAFPSLEILEVEAMQGLEMWSTAISFPRLHEISIEECPKLDKVSIGLLPSLNTLFIRRCCERVFKSIAGVSSSIVRLRLIEIKGLTQLQGEVLKHLGAVEILDIMGCDELKYLWESESVACMFLASLQRLYVCNCKSLVSLAEKEVNVGSSMVELVREVGLAYCEALESYNCPNNVESLTIRHCSSISCLTFSNLHELPSSLRSFPNFCLKSLEIYECKNLNSFPHEHLQSLTSLEEMTICDCPNMDNSFPCGLWPPNLKKLRIGYLKKPMSEWGLQNYPTSLVTLSLYGKDSGVVSFEVEENASNATSKSFLLPSSLTYLTVSDFTEVESLSEVLQHHPSLKVDISRCPKLQNTRDNLILRGEVM</sequence>
<dbReference type="Proteomes" id="UP000245207">
    <property type="component" value="Unassembled WGS sequence"/>
</dbReference>
<evidence type="ECO:0000256" key="5">
    <source>
        <dbReference type="ARBA" id="ARBA00022821"/>
    </source>
</evidence>
<evidence type="ECO:0000256" key="1">
    <source>
        <dbReference type="ARBA" id="ARBA00008894"/>
    </source>
</evidence>